<protein>
    <submittedName>
        <fullName evidence="1">Fasciclin-like arabinogalactan protein 20</fullName>
    </submittedName>
</protein>
<keyword evidence="2" id="KW-1185">Reference proteome</keyword>
<gene>
    <name evidence="1" type="ORF">LOK49_LG10G01230</name>
</gene>
<dbReference type="Proteomes" id="UP001060215">
    <property type="component" value="Chromosome 10"/>
</dbReference>
<evidence type="ECO:0000313" key="2">
    <source>
        <dbReference type="Proteomes" id="UP001060215"/>
    </source>
</evidence>
<comment type="caution">
    <text evidence="1">The sequence shown here is derived from an EMBL/GenBank/DDBJ whole genome shotgun (WGS) entry which is preliminary data.</text>
</comment>
<evidence type="ECO:0000313" key="1">
    <source>
        <dbReference type="EMBL" id="KAI7998764.1"/>
    </source>
</evidence>
<reference evidence="1 2" key="1">
    <citation type="journal article" date="2022" name="Plant J.">
        <title>Chromosome-level genome of Camellia lanceoleosa provides a valuable resource for understanding genome evolution and self-incompatibility.</title>
        <authorList>
            <person name="Gong W."/>
            <person name="Xiao S."/>
            <person name="Wang L."/>
            <person name="Liao Z."/>
            <person name="Chang Y."/>
            <person name="Mo W."/>
            <person name="Hu G."/>
            <person name="Li W."/>
            <person name="Zhao G."/>
            <person name="Zhu H."/>
            <person name="Hu X."/>
            <person name="Ji K."/>
            <person name="Xiang X."/>
            <person name="Song Q."/>
            <person name="Yuan D."/>
            <person name="Jin S."/>
            <person name="Zhang L."/>
        </authorList>
    </citation>
    <scope>NUCLEOTIDE SEQUENCE [LARGE SCALE GENOMIC DNA]</scope>
    <source>
        <strain evidence="1">SQ_2022a</strain>
    </source>
</reference>
<proteinExistence type="predicted"/>
<sequence>MMILEQTLPTLIPSELINNNTTLTIFCPTDNAFFSLKYPQPPFTLLQYHIFPTKLNKEALKSSHPCESKLDTLLGGHPLVVTTLPKSQSASINEVKIKDWEIFNDGQVIVQGIEDFFNPTM</sequence>
<name>A0ACC0GDX8_9ERIC</name>
<accession>A0ACC0GDX8</accession>
<dbReference type="EMBL" id="CM045767">
    <property type="protein sequence ID" value="KAI7998764.1"/>
    <property type="molecule type" value="Genomic_DNA"/>
</dbReference>
<organism evidence="1 2">
    <name type="scientific">Camellia lanceoleosa</name>
    <dbReference type="NCBI Taxonomy" id="1840588"/>
    <lineage>
        <taxon>Eukaryota</taxon>
        <taxon>Viridiplantae</taxon>
        <taxon>Streptophyta</taxon>
        <taxon>Embryophyta</taxon>
        <taxon>Tracheophyta</taxon>
        <taxon>Spermatophyta</taxon>
        <taxon>Magnoliopsida</taxon>
        <taxon>eudicotyledons</taxon>
        <taxon>Gunneridae</taxon>
        <taxon>Pentapetalae</taxon>
        <taxon>asterids</taxon>
        <taxon>Ericales</taxon>
        <taxon>Theaceae</taxon>
        <taxon>Camellia</taxon>
    </lineage>
</organism>